<accession>A0A6H5FV00</accession>
<dbReference type="Proteomes" id="UP000479000">
    <property type="component" value="Unassembled WGS sequence"/>
</dbReference>
<evidence type="ECO:0000256" key="2">
    <source>
        <dbReference type="SAM" id="Phobius"/>
    </source>
</evidence>
<feature type="transmembrane region" description="Helical" evidence="2">
    <location>
        <begin position="6"/>
        <end position="26"/>
    </location>
</feature>
<evidence type="ECO:0000256" key="1">
    <source>
        <dbReference type="SAM" id="MobiDB-lite"/>
    </source>
</evidence>
<evidence type="ECO:0000313" key="3">
    <source>
        <dbReference type="EMBL" id="CAA9993397.1"/>
    </source>
</evidence>
<proteinExistence type="predicted"/>
<keyword evidence="2" id="KW-0812">Transmembrane</keyword>
<sequence>MVASAVLGAATGTGLALLVAMTLVVYRYYSSRRYSKDWGDVERFSTGYLSRQTSGTSGGGSGKRRPGGPPAGITVSSQK</sequence>
<feature type="region of interest" description="Disordered" evidence="1">
    <location>
        <begin position="49"/>
        <end position="79"/>
    </location>
</feature>
<name>A0A6H5FV00_9HEMI</name>
<dbReference type="AlphaFoldDB" id="A0A6H5FV00"/>
<keyword evidence="2" id="KW-0472">Membrane</keyword>
<reference evidence="3 4" key="1">
    <citation type="submission" date="2020-02" db="EMBL/GenBank/DDBJ databases">
        <authorList>
            <person name="Ferguson B K."/>
        </authorList>
    </citation>
    <scope>NUCLEOTIDE SEQUENCE [LARGE SCALE GENOMIC DNA]</scope>
</reference>
<keyword evidence="4" id="KW-1185">Reference proteome</keyword>
<feature type="non-terminal residue" evidence="3">
    <location>
        <position position="79"/>
    </location>
</feature>
<protein>
    <submittedName>
        <fullName evidence="3">Uncharacterized protein</fullName>
    </submittedName>
</protein>
<organism evidence="3 4">
    <name type="scientific">Nesidiocoris tenuis</name>
    <dbReference type="NCBI Taxonomy" id="355587"/>
    <lineage>
        <taxon>Eukaryota</taxon>
        <taxon>Metazoa</taxon>
        <taxon>Ecdysozoa</taxon>
        <taxon>Arthropoda</taxon>
        <taxon>Hexapoda</taxon>
        <taxon>Insecta</taxon>
        <taxon>Pterygota</taxon>
        <taxon>Neoptera</taxon>
        <taxon>Paraneoptera</taxon>
        <taxon>Hemiptera</taxon>
        <taxon>Heteroptera</taxon>
        <taxon>Panheteroptera</taxon>
        <taxon>Cimicomorpha</taxon>
        <taxon>Miridae</taxon>
        <taxon>Dicyphina</taxon>
        <taxon>Nesidiocoris</taxon>
    </lineage>
</organism>
<dbReference type="EMBL" id="CADCXU010000402">
    <property type="protein sequence ID" value="CAA9993397.1"/>
    <property type="molecule type" value="Genomic_DNA"/>
</dbReference>
<keyword evidence="2" id="KW-1133">Transmembrane helix</keyword>
<evidence type="ECO:0000313" key="4">
    <source>
        <dbReference type="Proteomes" id="UP000479000"/>
    </source>
</evidence>
<gene>
    <name evidence="3" type="ORF">NTEN_LOCUS373</name>
</gene>